<dbReference type="AlphaFoldDB" id="A0AAN9R510"/>
<evidence type="ECO:0000313" key="1">
    <source>
        <dbReference type="EMBL" id="KAK7358219.1"/>
    </source>
</evidence>
<reference evidence="1 2" key="1">
    <citation type="submission" date="2024-01" db="EMBL/GenBank/DDBJ databases">
        <title>The genomes of 5 underutilized Papilionoideae crops provide insights into root nodulation and disease resistanc.</title>
        <authorList>
            <person name="Jiang F."/>
        </authorList>
    </citation>
    <scope>NUCLEOTIDE SEQUENCE [LARGE SCALE GENOMIC DNA]</scope>
    <source>
        <strain evidence="1">LVBAO_FW01</strain>
        <tissue evidence="1">Leaves</tissue>
    </source>
</reference>
<sequence length="69" mass="7867">MIFFGEVIHIDHNTDGRKNHKVISLVFFNLQSSLEWWLAKKTALASNSLSLCAPAKMHIGDTQTQLLHY</sequence>
<dbReference type="EMBL" id="JAYMYQ010000001">
    <property type="protein sequence ID" value="KAK7358219.1"/>
    <property type="molecule type" value="Genomic_DNA"/>
</dbReference>
<accession>A0AAN9R510</accession>
<name>A0AAN9R510_CANGL</name>
<dbReference type="Proteomes" id="UP001367508">
    <property type="component" value="Unassembled WGS sequence"/>
</dbReference>
<organism evidence="1 2">
    <name type="scientific">Canavalia gladiata</name>
    <name type="common">Sword bean</name>
    <name type="synonym">Dolichos gladiatus</name>
    <dbReference type="NCBI Taxonomy" id="3824"/>
    <lineage>
        <taxon>Eukaryota</taxon>
        <taxon>Viridiplantae</taxon>
        <taxon>Streptophyta</taxon>
        <taxon>Embryophyta</taxon>
        <taxon>Tracheophyta</taxon>
        <taxon>Spermatophyta</taxon>
        <taxon>Magnoliopsida</taxon>
        <taxon>eudicotyledons</taxon>
        <taxon>Gunneridae</taxon>
        <taxon>Pentapetalae</taxon>
        <taxon>rosids</taxon>
        <taxon>fabids</taxon>
        <taxon>Fabales</taxon>
        <taxon>Fabaceae</taxon>
        <taxon>Papilionoideae</taxon>
        <taxon>50 kb inversion clade</taxon>
        <taxon>NPAAA clade</taxon>
        <taxon>indigoferoid/millettioid clade</taxon>
        <taxon>Phaseoleae</taxon>
        <taxon>Canavalia</taxon>
    </lineage>
</organism>
<gene>
    <name evidence="1" type="ORF">VNO77_00144</name>
</gene>
<comment type="caution">
    <text evidence="1">The sequence shown here is derived from an EMBL/GenBank/DDBJ whole genome shotgun (WGS) entry which is preliminary data.</text>
</comment>
<proteinExistence type="predicted"/>
<keyword evidence="2" id="KW-1185">Reference proteome</keyword>
<protein>
    <submittedName>
        <fullName evidence="1">Uncharacterized protein</fullName>
    </submittedName>
</protein>
<evidence type="ECO:0000313" key="2">
    <source>
        <dbReference type="Proteomes" id="UP001367508"/>
    </source>
</evidence>